<dbReference type="Proteomes" id="UP000789920">
    <property type="component" value="Unassembled WGS sequence"/>
</dbReference>
<comment type="caution">
    <text evidence="1">The sequence shown here is derived from an EMBL/GenBank/DDBJ whole genome shotgun (WGS) entry which is preliminary data.</text>
</comment>
<sequence>MLDIRKFIIDVFQLGSFFQAGNIAQKFKNLSSRFDAYIASLNSAISKVIYKSVQNISKFENVDKAIEFELKSIKEDLAEIKKEQHKGTVTSIDLTPFLNSDNYKPKYDIEPIAVINDKQTEKEISEQVVILNELRISDYIRSFIE</sequence>
<proteinExistence type="predicted"/>
<evidence type="ECO:0000313" key="2">
    <source>
        <dbReference type="Proteomes" id="UP000789920"/>
    </source>
</evidence>
<organism evidence="1 2">
    <name type="scientific">Racocetra persica</name>
    <dbReference type="NCBI Taxonomy" id="160502"/>
    <lineage>
        <taxon>Eukaryota</taxon>
        <taxon>Fungi</taxon>
        <taxon>Fungi incertae sedis</taxon>
        <taxon>Mucoromycota</taxon>
        <taxon>Glomeromycotina</taxon>
        <taxon>Glomeromycetes</taxon>
        <taxon>Diversisporales</taxon>
        <taxon>Gigasporaceae</taxon>
        <taxon>Racocetra</taxon>
    </lineage>
</organism>
<protein>
    <submittedName>
        <fullName evidence="1">35925_t:CDS:1</fullName>
    </submittedName>
</protein>
<keyword evidence="2" id="KW-1185">Reference proteome</keyword>
<dbReference type="EMBL" id="CAJVQC010002452">
    <property type="protein sequence ID" value="CAG8511752.1"/>
    <property type="molecule type" value="Genomic_DNA"/>
</dbReference>
<gene>
    <name evidence="1" type="ORF">RPERSI_LOCUS2290</name>
</gene>
<name>A0ACA9L5B0_9GLOM</name>
<reference evidence="1" key="1">
    <citation type="submission" date="2021-06" db="EMBL/GenBank/DDBJ databases">
        <authorList>
            <person name="Kallberg Y."/>
            <person name="Tangrot J."/>
            <person name="Rosling A."/>
        </authorList>
    </citation>
    <scope>NUCLEOTIDE SEQUENCE</scope>
    <source>
        <strain evidence="1">MA461A</strain>
    </source>
</reference>
<evidence type="ECO:0000313" key="1">
    <source>
        <dbReference type="EMBL" id="CAG8511752.1"/>
    </source>
</evidence>
<accession>A0ACA9L5B0</accession>